<dbReference type="Proteomes" id="UP000696485">
    <property type="component" value="Unassembled WGS sequence"/>
</dbReference>
<protein>
    <submittedName>
        <fullName evidence="1">Uncharacterized protein</fullName>
    </submittedName>
</protein>
<organism evidence="1 2">
    <name type="scientific">Podila minutissima</name>
    <dbReference type="NCBI Taxonomy" id="64525"/>
    <lineage>
        <taxon>Eukaryota</taxon>
        <taxon>Fungi</taxon>
        <taxon>Fungi incertae sedis</taxon>
        <taxon>Mucoromycota</taxon>
        <taxon>Mortierellomycotina</taxon>
        <taxon>Mortierellomycetes</taxon>
        <taxon>Mortierellales</taxon>
        <taxon>Mortierellaceae</taxon>
        <taxon>Podila</taxon>
    </lineage>
</organism>
<accession>A0A9P5VGH7</accession>
<gene>
    <name evidence="1" type="ORF">BG006_002475</name>
</gene>
<feature type="non-terminal residue" evidence="1">
    <location>
        <position position="1"/>
    </location>
</feature>
<keyword evidence="2" id="KW-1185">Reference proteome</keyword>
<evidence type="ECO:0000313" key="2">
    <source>
        <dbReference type="Proteomes" id="UP000696485"/>
    </source>
</evidence>
<dbReference type="AlphaFoldDB" id="A0A9P5VGH7"/>
<sequence>PKPDLTICPIVDAHYVNKYMKAPKFSLPPMPELMRNVSYWYKFALKHLPNQMDLQQHNQMTLLTSVVCSKP</sequence>
<evidence type="ECO:0000313" key="1">
    <source>
        <dbReference type="EMBL" id="KAF9322131.1"/>
    </source>
</evidence>
<name>A0A9P5VGH7_9FUNG</name>
<dbReference type="EMBL" id="JAAAUY010001584">
    <property type="protein sequence ID" value="KAF9322131.1"/>
    <property type="molecule type" value="Genomic_DNA"/>
</dbReference>
<proteinExistence type="predicted"/>
<comment type="caution">
    <text evidence="1">The sequence shown here is derived from an EMBL/GenBank/DDBJ whole genome shotgun (WGS) entry which is preliminary data.</text>
</comment>
<reference evidence="1" key="1">
    <citation type="journal article" date="2020" name="Fungal Divers.">
        <title>Resolving the Mortierellaceae phylogeny through synthesis of multi-gene phylogenetics and phylogenomics.</title>
        <authorList>
            <person name="Vandepol N."/>
            <person name="Liber J."/>
            <person name="Desiro A."/>
            <person name="Na H."/>
            <person name="Kennedy M."/>
            <person name="Barry K."/>
            <person name="Grigoriev I.V."/>
            <person name="Miller A.N."/>
            <person name="O'Donnell K."/>
            <person name="Stajich J.E."/>
            <person name="Bonito G."/>
        </authorList>
    </citation>
    <scope>NUCLEOTIDE SEQUENCE</scope>
    <source>
        <strain evidence="1">NVP1</strain>
    </source>
</reference>